<evidence type="ECO:0000256" key="13">
    <source>
        <dbReference type="SAM" id="SignalP"/>
    </source>
</evidence>
<keyword evidence="13" id="KW-0732">Signal</keyword>
<evidence type="ECO:0000256" key="8">
    <source>
        <dbReference type="ARBA" id="ARBA00023077"/>
    </source>
</evidence>
<dbReference type="Pfam" id="PF00593">
    <property type="entry name" value="TonB_dep_Rec_b-barrel"/>
    <property type="match status" value="1"/>
</dbReference>
<dbReference type="GO" id="GO:0006826">
    <property type="term" value="P:iron ion transport"/>
    <property type="evidence" value="ECO:0007669"/>
    <property type="project" value="UniProtKB-KW"/>
</dbReference>
<evidence type="ECO:0000256" key="1">
    <source>
        <dbReference type="ARBA" id="ARBA00004571"/>
    </source>
</evidence>
<dbReference type="AlphaFoldDB" id="A0A328BIW5"/>
<dbReference type="CDD" id="cd01347">
    <property type="entry name" value="ligand_gated_channel"/>
    <property type="match status" value="1"/>
</dbReference>
<dbReference type="RefSeq" id="WP_111275033.1">
    <property type="nucleotide sequence ID" value="NZ_QFYS01000002.1"/>
</dbReference>
<proteinExistence type="inferred from homology"/>
<evidence type="ECO:0000259" key="15">
    <source>
        <dbReference type="Pfam" id="PF07715"/>
    </source>
</evidence>
<keyword evidence="6" id="KW-0408">Iron</keyword>
<name>A0A328BIW5_9CAUL</name>
<dbReference type="PANTHER" id="PTHR32552:SF81">
    <property type="entry name" value="TONB-DEPENDENT OUTER MEMBRANE RECEPTOR"/>
    <property type="match status" value="1"/>
</dbReference>
<reference evidence="16 17" key="1">
    <citation type="submission" date="2018-05" db="EMBL/GenBank/DDBJ databases">
        <authorList>
            <person name="Lanie J.A."/>
            <person name="Ng W.-L."/>
            <person name="Kazmierczak K.M."/>
            <person name="Andrzejewski T.M."/>
            <person name="Davidsen T.M."/>
            <person name="Wayne K.J."/>
            <person name="Tettelin H."/>
            <person name="Glass J.I."/>
            <person name="Rusch D."/>
            <person name="Podicherti R."/>
            <person name="Tsui H.-C.T."/>
            <person name="Winkler M.E."/>
        </authorList>
    </citation>
    <scope>NUCLEOTIDE SEQUENCE [LARGE SCALE GENOMIC DNA]</scope>
    <source>
        <strain evidence="16 17">BUT-10</strain>
    </source>
</reference>
<evidence type="ECO:0000313" key="16">
    <source>
        <dbReference type="EMBL" id="RAK67422.1"/>
    </source>
</evidence>
<dbReference type="SUPFAM" id="SSF56935">
    <property type="entry name" value="Porins"/>
    <property type="match status" value="1"/>
</dbReference>
<evidence type="ECO:0000256" key="11">
    <source>
        <dbReference type="PROSITE-ProRule" id="PRU01360"/>
    </source>
</evidence>
<dbReference type="InterPro" id="IPR036942">
    <property type="entry name" value="Beta-barrel_TonB_sf"/>
</dbReference>
<evidence type="ECO:0000256" key="10">
    <source>
        <dbReference type="ARBA" id="ARBA00023237"/>
    </source>
</evidence>
<dbReference type="Proteomes" id="UP000249524">
    <property type="component" value="Unassembled WGS sequence"/>
</dbReference>
<dbReference type="Pfam" id="PF07715">
    <property type="entry name" value="Plug"/>
    <property type="match status" value="1"/>
</dbReference>
<evidence type="ECO:0000256" key="6">
    <source>
        <dbReference type="ARBA" id="ARBA00023004"/>
    </source>
</evidence>
<keyword evidence="8 12" id="KW-0798">TonB box</keyword>
<evidence type="ECO:0000256" key="4">
    <source>
        <dbReference type="ARBA" id="ARBA00022496"/>
    </source>
</evidence>
<keyword evidence="9 11" id="KW-0472">Membrane</keyword>
<dbReference type="PANTHER" id="PTHR32552">
    <property type="entry name" value="FERRICHROME IRON RECEPTOR-RELATED"/>
    <property type="match status" value="1"/>
</dbReference>
<organism evidence="16 17">
    <name type="scientific">Phenylobacterium kunshanense</name>
    <dbReference type="NCBI Taxonomy" id="1445034"/>
    <lineage>
        <taxon>Bacteria</taxon>
        <taxon>Pseudomonadati</taxon>
        <taxon>Pseudomonadota</taxon>
        <taxon>Alphaproteobacteria</taxon>
        <taxon>Caulobacterales</taxon>
        <taxon>Caulobacteraceae</taxon>
        <taxon>Phenylobacterium</taxon>
    </lineage>
</organism>
<keyword evidence="7" id="KW-0406">Ion transport</keyword>
<dbReference type="InterPro" id="IPR000531">
    <property type="entry name" value="Beta-barrel_TonB"/>
</dbReference>
<feature type="signal peptide" evidence="13">
    <location>
        <begin position="1"/>
        <end position="27"/>
    </location>
</feature>
<keyword evidence="3 11" id="KW-1134">Transmembrane beta strand</keyword>
<comment type="similarity">
    <text evidence="11 12">Belongs to the TonB-dependent receptor family.</text>
</comment>
<keyword evidence="16" id="KW-0675">Receptor</keyword>
<dbReference type="Gene3D" id="2.40.170.20">
    <property type="entry name" value="TonB-dependent receptor, beta-barrel domain"/>
    <property type="match status" value="1"/>
</dbReference>
<feature type="chain" id="PRO_5016420571" evidence="13">
    <location>
        <begin position="28"/>
        <end position="786"/>
    </location>
</feature>
<dbReference type="EMBL" id="QFYS01000002">
    <property type="protein sequence ID" value="RAK67422.1"/>
    <property type="molecule type" value="Genomic_DNA"/>
</dbReference>
<evidence type="ECO:0000259" key="14">
    <source>
        <dbReference type="Pfam" id="PF00593"/>
    </source>
</evidence>
<feature type="domain" description="TonB-dependent receptor plug" evidence="15">
    <location>
        <begin position="47"/>
        <end position="157"/>
    </location>
</feature>
<feature type="domain" description="TonB-dependent receptor-like beta-barrel" evidence="14">
    <location>
        <begin position="266"/>
        <end position="749"/>
    </location>
</feature>
<evidence type="ECO:0000256" key="9">
    <source>
        <dbReference type="ARBA" id="ARBA00023136"/>
    </source>
</evidence>
<keyword evidence="4" id="KW-0410">Iron transport</keyword>
<protein>
    <submittedName>
        <fullName evidence="16">TonB-dependent receptor</fullName>
    </submittedName>
</protein>
<dbReference type="InterPro" id="IPR012910">
    <property type="entry name" value="Plug_dom"/>
</dbReference>
<evidence type="ECO:0000313" key="17">
    <source>
        <dbReference type="Proteomes" id="UP000249524"/>
    </source>
</evidence>
<comment type="subcellular location">
    <subcellularLocation>
        <location evidence="1 11">Cell outer membrane</location>
        <topology evidence="1 11">Multi-pass membrane protein</topology>
    </subcellularLocation>
</comment>
<keyword evidence="17" id="KW-1185">Reference proteome</keyword>
<dbReference type="OrthoDB" id="9760333at2"/>
<gene>
    <name evidence="16" type="ORF">DJ019_05765</name>
</gene>
<evidence type="ECO:0000256" key="3">
    <source>
        <dbReference type="ARBA" id="ARBA00022452"/>
    </source>
</evidence>
<dbReference type="PROSITE" id="PS52016">
    <property type="entry name" value="TONB_DEPENDENT_REC_3"/>
    <property type="match status" value="1"/>
</dbReference>
<dbReference type="GO" id="GO:0009279">
    <property type="term" value="C:cell outer membrane"/>
    <property type="evidence" value="ECO:0007669"/>
    <property type="project" value="UniProtKB-SubCell"/>
</dbReference>
<keyword evidence="10 11" id="KW-0998">Cell outer membrane</keyword>
<comment type="caution">
    <text evidence="16">The sequence shown here is derived from an EMBL/GenBank/DDBJ whole genome shotgun (WGS) entry which is preliminary data.</text>
</comment>
<evidence type="ECO:0000256" key="12">
    <source>
        <dbReference type="RuleBase" id="RU003357"/>
    </source>
</evidence>
<keyword evidence="2 11" id="KW-0813">Transport</keyword>
<evidence type="ECO:0000256" key="2">
    <source>
        <dbReference type="ARBA" id="ARBA00022448"/>
    </source>
</evidence>
<evidence type="ECO:0000256" key="5">
    <source>
        <dbReference type="ARBA" id="ARBA00022692"/>
    </source>
</evidence>
<dbReference type="InterPro" id="IPR039426">
    <property type="entry name" value="TonB-dep_rcpt-like"/>
</dbReference>
<accession>A0A328BIW5</accession>
<sequence>MTRHKLALSACVSTLALAMALPAGAWAAETDVEELVVTARKRDEALIDVPFSVAAQTEAVMRNRGVTNVEELSRTVASFSVQNLGPGQSQVAIRGISAGQIVRDQPGVKEQVGVYLDESVISLSLFTPDLDLFDLNRVEVLRGPQGTLYGSGSLSGTVRYITNQPTTAGFEGVVEATAAKVQGGDVGYSLKGAVNMPLNEQMALRVTAYNEQFAGFIDAVQPDGSVEKDVNDGWRRGVRAALLIKPSENFEITPRVLYQKIDVDGFNRVDVYNILGNQFTTTRPRVQLGGLKQYTQLKEKFEDEFFLADLTLQYDFDGVRLTSISSFTDRDVLVLRDATALTGSITGGSIGLPEAVYTIDAPLYDTTDVKTITQEVRLSSTGDGPLQWVAGAFYSDIDRDYAQDLRVVGFSAATGIPTASDRAPTDSLYYSVVPYKQRQYALFGEATYAVTERLDVTAGLRWSDYKETRTLTFDGIFADKTIEVPGKTKADAWAPRVIVAYEATDDITLNAQVSKGFRLGGINDPLNRPLCTPADFATFNSLSQPSFKNETVWNYEAGLKARLGGGAGQFTLAGFYADINNLQATIDAGSCSSRIIANVESAKSVGFDAEFSYRLTENFDVAATASYNDAELTSSLLDAAGQPIQGLRDGNRLPTVPKFQASFSVGYEREMSNGGSVFSNLTLQHVGKRYTQISDQENNPRSVPLFPNVGGGTATSLIFPLELPSYEIVNLRVGVRGEGWEAAAFVNNLGDERAKLSIDRERGLRARYGFITNAPRTYGATFRKEF</sequence>
<evidence type="ECO:0000256" key="7">
    <source>
        <dbReference type="ARBA" id="ARBA00023065"/>
    </source>
</evidence>
<keyword evidence="5 11" id="KW-0812">Transmembrane</keyword>